<dbReference type="OrthoDB" id="9811720at2"/>
<dbReference type="PANTHER" id="PTHR43080">
    <property type="entry name" value="CBS DOMAIN-CONTAINING PROTEIN CBSX3, MITOCHONDRIAL"/>
    <property type="match status" value="1"/>
</dbReference>
<dbReference type="SUPFAM" id="SSF54631">
    <property type="entry name" value="CBS-domain pair"/>
    <property type="match status" value="1"/>
</dbReference>
<keyword evidence="1 2" id="KW-0129">CBS domain</keyword>
<evidence type="ECO:0000256" key="2">
    <source>
        <dbReference type="PROSITE-ProRule" id="PRU00703"/>
    </source>
</evidence>
<dbReference type="CDD" id="cd04586">
    <property type="entry name" value="CBS_pair_BON_assoc"/>
    <property type="match status" value="1"/>
</dbReference>
<feature type="domain" description="CBS" evidence="3">
    <location>
        <begin position="147"/>
        <end position="201"/>
    </location>
</feature>
<protein>
    <recommendedName>
        <fullName evidence="3">CBS domain-containing protein</fullName>
    </recommendedName>
</protein>
<dbReference type="KEGG" id="dwd:DSCW_05970"/>
<evidence type="ECO:0000313" key="5">
    <source>
        <dbReference type="Proteomes" id="UP000427769"/>
    </source>
</evidence>
<sequence>MSSANLRECAPVDISDVDVMKAMRSIQGYIDITPADFKEVFRVAYALAQDRMMQAFKAADVMTCPVHVVRADKDLMATATLLAEKGISGVPVVDDSEKVIGVISEKDFLRKMGAGKSDSFMQVIAHCLKNKGCVATPMLNRSAGDIMTKPAITAKPEVTIGDISVLLMEKNINRLPVVADNGKAVGIVTRSDLVSSFCMLG</sequence>
<evidence type="ECO:0000313" key="4">
    <source>
        <dbReference type="EMBL" id="BBO73180.1"/>
    </source>
</evidence>
<dbReference type="Gene3D" id="3.10.580.10">
    <property type="entry name" value="CBS-domain"/>
    <property type="match status" value="1"/>
</dbReference>
<proteinExistence type="predicted"/>
<dbReference type="EMBL" id="AP021875">
    <property type="protein sequence ID" value="BBO73180.1"/>
    <property type="molecule type" value="Genomic_DNA"/>
</dbReference>
<dbReference type="Proteomes" id="UP000427769">
    <property type="component" value="Chromosome"/>
</dbReference>
<dbReference type="InterPro" id="IPR046342">
    <property type="entry name" value="CBS_dom_sf"/>
</dbReference>
<dbReference type="PROSITE" id="PS51371">
    <property type="entry name" value="CBS"/>
    <property type="match status" value="2"/>
</dbReference>
<dbReference type="SMART" id="SM00116">
    <property type="entry name" value="CBS"/>
    <property type="match status" value="2"/>
</dbReference>
<accession>A0A5K7YXV2</accession>
<dbReference type="PANTHER" id="PTHR43080:SF2">
    <property type="entry name" value="CBS DOMAIN-CONTAINING PROTEIN"/>
    <property type="match status" value="1"/>
</dbReference>
<dbReference type="InterPro" id="IPR000644">
    <property type="entry name" value="CBS_dom"/>
</dbReference>
<reference evidence="4 5" key="1">
    <citation type="submission" date="2019-11" db="EMBL/GenBank/DDBJ databases">
        <title>Comparative genomics of hydrocarbon-degrading Desulfosarcina strains.</title>
        <authorList>
            <person name="Watanabe M."/>
            <person name="Kojima H."/>
            <person name="Fukui M."/>
        </authorList>
    </citation>
    <scope>NUCLEOTIDE SEQUENCE [LARGE SCALE GENOMIC DNA]</scope>
    <source>
        <strain evidence="4 5">PP31</strain>
    </source>
</reference>
<gene>
    <name evidence="4" type="ORF">DSCW_05970</name>
</gene>
<name>A0A5K7YXV2_9BACT</name>
<evidence type="ECO:0000259" key="3">
    <source>
        <dbReference type="PROSITE" id="PS51371"/>
    </source>
</evidence>
<organism evidence="4 5">
    <name type="scientific">Desulfosarcina widdelii</name>
    <dbReference type="NCBI Taxonomy" id="947919"/>
    <lineage>
        <taxon>Bacteria</taxon>
        <taxon>Pseudomonadati</taxon>
        <taxon>Thermodesulfobacteriota</taxon>
        <taxon>Desulfobacteria</taxon>
        <taxon>Desulfobacterales</taxon>
        <taxon>Desulfosarcinaceae</taxon>
        <taxon>Desulfosarcina</taxon>
    </lineage>
</organism>
<keyword evidence="5" id="KW-1185">Reference proteome</keyword>
<dbReference type="AlphaFoldDB" id="A0A5K7YXV2"/>
<dbReference type="InterPro" id="IPR051257">
    <property type="entry name" value="Diverse_CBS-Domain"/>
</dbReference>
<dbReference type="Pfam" id="PF00571">
    <property type="entry name" value="CBS"/>
    <property type="match status" value="2"/>
</dbReference>
<feature type="domain" description="CBS" evidence="3">
    <location>
        <begin position="62"/>
        <end position="119"/>
    </location>
</feature>
<evidence type="ECO:0000256" key="1">
    <source>
        <dbReference type="ARBA" id="ARBA00023122"/>
    </source>
</evidence>
<dbReference type="RefSeq" id="WP_155302309.1">
    <property type="nucleotide sequence ID" value="NZ_AP021875.1"/>
</dbReference>